<dbReference type="PANTHER" id="PTHR47506">
    <property type="entry name" value="TRANSCRIPTIONAL REGULATORY PROTEIN"/>
    <property type="match status" value="1"/>
</dbReference>
<dbReference type="InterPro" id="IPR036271">
    <property type="entry name" value="Tet_transcr_reg_TetR-rel_C_sf"/>
</dbReference>
<evidence type="ECO:0000256" key="4">
    <source>
        <dbReference type="PROSITE-ProRule" id="PRU00335"/>
    </source>
</evidence>
<evidence type="ECO:0000313" key="7">
    <source>
        <dbReference type="Proteomes" id="UP001163947"/>
    </source>
</evidence>
<reference evidence="6" key="1">
    <citation type="submission" date="2022-09" db="EMBL/GenBank/DDBJ databases">
        <title>The genome sequence of Rhodococcus aetherivorans N1.</title>
        <authorList>
            <person name="Jiang W."/>
        </authorList>
    </citation>
    <scope>NUCLEOTIDE SEQUENCE</scope>
    <source>
        <strain evidence="6">N1</strain>
    </source>
</reference>
<dbReference type="SUPFAM" id="SSF48498">
    <property type="entry name" value="Tetracyclin repressor-like, C-terminal domain"/>
    <property type="match status" value="1"/>
</dbReference>
<dbReference type="EMBL" id="CP106982">
    <property type="protein sequence ID" value="UYF92664.1"/>
    <property type="molecule type" value="Genomic_DNA"/>
</dbReference>
<dbReference type="Proteomes" id="UP001163947">
    <property type="component" value="Chromosome"/>
</dbReference>
<feature type="DNA-binding region" description="H-T-H motif" evidence="4">
    <location>
        <begin position="37"/>
        <end position="56"/>
    </location>
</feature>
<evidence type="ECO:0000256" key="2">
    <source>
        <dbReference type="ARBA" id="ARBA00023125"/>
    </source>
</evidence>
<dbReference type="InterPro" id="IPR001647">
    <property type="entry name" value="HTH_TetR"/>
</dbReference>
<evidence type="ECO:0000259" key="5">
    <source>
        <dbReference type="PROSITE" id="PS50977"/>
    </source>
</evidence>
<name>A0AA46PEV1_9NOCA</name>
<gene>
    <name evidence="6" type="ORF">OCS65_19610</name>
</gene>
<keyword evidence="3" id="KW-0804">Transcription</keyword>
<dbReference type="InterPro" id="IPR009057">
    <property type="entry name" value="Homeodomain-like_sf"/>
</dbReference>
<dbReference type="Pfam" id="PF00440">
    <property type="entry name" value="TetR_N"/>
    <property type="match status" value="1"/>
</dbReference>
<feature type="domain" description="HTH tetR-type" evidence="5">
    <location>
        <begin position="14"/>
        <end position="74"/>
    </location>
</feature>
<organism evidence="6 7">
    <name type="scientific">Rhodococcus aetherivorans</name>
    <dbReference type="NCBI Taxonomy" id="191292"/>
    <lineage>
        <taxon>Bacteria</taxon>
        <taxon>Bacillati</taxon>
        <taxon>Actinomycetota</taxon>
        <taxon>Actinomycetes</taxon>
        <taxon>Mycobacteriales</taxon>
        <taxon>Nocardiaceae</taxon>
        <taxon>Rhodococcus</taxon>
    </lineage>
</organism>
<dbReference type="AlphaFoldDB" id="A0AA46PEV1"/>
<evidence type="ECO:0000313" key="6">
    <source>
        <dbReference type="EMBL" id="UYF92664.1"/>
    </source>
</evidence>
<protein>
    <submittedName>
        <fullName evidence="6">TetR/AcrR family transcriptional regulator</fullName>
    </submittedName>
</protein>
<dbReference type="Gene3D" id="1.10.357.10">
    <property type="entry name" value="Tetracycline Repressor, domain 2"/>
    <property type="match status" value="1"/>
</dbReference>
<accession>A0AA46PEV1</accession>
<sequence length="212" mass="22469">MGTGSMAGAEAISQNSRDHLMNVAEELMAAQGYHRTSIADIRRASGLPVGSIYHHFKSKSGLLAAVIERGSRRFFANLPRAVNISGSTEEAMRAYWSAAAATIAEHISYFQLEADIVWHGAADPELAAVVAKATGYARDQLVDVIEPFAREAGVVDPRALAVELALTSVTFVRGAVIESGGDAAYLERKIGALYRMLRADIVAQGAGRGAGP</sequence>
<dbReference type="SUPFAM" id="SSF46689">
    <property type="entry name" value="Homeodomain-like"/>
    <property type="match status" value="1"/>
</dbReference>
<keyword evidence="2 4" id="KW-0238">DNA-binding</keyword>
<evidence type="ECO:0000256" key="3">
    <source>
        <dbReference type="ARBA" id="ARBA00023163"/>
    </source>
</evidence>
<proteinExistence type="predicted"/>
<dbReference type="GO" id="GO:0003677">
    <property type="term" value="F:DNA binding"/>
    <property type="evidence" value="ECO:0007669"/>
    <property type="project" value="UniProtKB-UniRule"/>
</dbReference>
<evidence type="ECO:0000256" key="1">
    <source>
        <dbReference type="ARBA" id="ARBA00023015"/>
    </source>
</evidence>
<dbReference type="PANTHER" id="PTHR47506:SF1">
    <property type="entry name" value="HTH-TYPE TRANSCRIPTIONAL REGULATOR YJDC"/>
    <property type="match status" value="1"/>
</dbReference>
<keyword evidence="1" id="KW-0805">Transcription regulation</keyword>
<dbReference type="PROSITE" id="PS50977">
    <property type="entry name" value="HTH_TETR_2"/>
    <property type="match status" value="1"/>
</dbReference>
<dbReference type="PRINTS" id="PR00455">
    <property type="entry name" value="HTHTETR"/>
</dbReference>